<organism evidence="3 4">
    <name type="scientific">Heligmosomoides polygyrus</name>
    <name type="common">Parasitic roundworm</name>
    <dbReference type="NCBI Taxonomy" id="6339"/>
    <lineage>
        <taxon>Eukaryota</taxon>
        <taxon>Metazoa</taxon>
        <taxon>Ecdysozoa</taxon>
        <taxon>Nematoda</taxon>
        <taxon>Chromadorea</taxon>
        <taxon>Rhabditida</taxon>
        <taxon>Rhabditina</taxon>
        <taxon>Rhabditomorpha</taxon>
        <taxon>Strongyloidea</taxon>
        <taxon>Heligmosomidae</taxon>
        <taxon>Heligmosomoides</taxon>
    </lineage>
</organism>
<reference evidence="2 3" key="1">
    <citation type="submission" date="2018-11" db="EMBL/GenBank/DDBJ databases">
        <authorList>
            <consortium name="Pathogen Informatics"/>
        </authorList>
    </citation>
    <scope>NUCLEOTIDE SEQUENCE [LARGE SCALE GENOMIC DNA]</scope>
</reference>
<evidence type="ECO:0000313" key="2">
    <source>
        <dbReference type="EMBL" id="VDO21011.1"/>
    </source>
</evidence>
<dbReference type="AlphaFoldDB" id="A0A183F6E0"/>
<accession>A0A3P7TIJ4</accession>
<evidence type="ECO:0000256" key="1">
    <source>
        <dbReference type="SAM" id="MobiDB-lite"/>
    </source>
</evidence>
<sequence length="78" mass="8538">MEVAEQARGICMQVNAKIRCRSTRLSDQLQLQHGRGRQTAGEQQLKPLLILEAATRHGSHAVSLADDSPDVSFGRQLG</sequence>
<protein>
    <submittedName>
        <fullName evidence="2 4">Uncharacterized protein</fullName>
    </submittedName>
</protein>
<name>A0A183F6E0_HELPZ</name>
<dbReference type="WBParaSite" id="HPBE_0000173201-mRNA-1">
    <property type="protein sequence ID" value="HPBE_0000173201-mRNA-1"/>
    <property type="gene ID" value="HPBE_0000173201"/>
</dbReference>
<keyword evidence="3" id="KW-1185">Reference proteome</keyword>
<evidence type="ECO:0000313" key="4">
    <source>
        <dbReference type="WBParaSite" id="HPBE_0000173201-mRNA-1"/>
    </source>
</evidence>
<dbReference type="Proteomes" id="UP000050761">
    <property type="component" value="Unassembled WGS sequence"/>
</dbReference>
<proteinExistence type="predicted"/>
<reference evidence="4" key="2">
    <citation type="submission" date="2019-09" db="UniProtKB">
        <authorList>
            <consortium name="WormBaseParasite"/>
        </authorList>
    </citation>
    <scope>IDENTIFICATION</scope>
</reference>
<accession>A0A183F6E0</accession>
<gene>
    <name evidence="2" type="ORF">HPBE_LOCUS1733</name>
</gene>
<feature type="region of interest" description="Disordered" evidence="1">
    <location>
        <begin position="59"/>
        <end position="78"/>
    </location>
</feature>
<dbReference type="EMBL" id="UZAH01002112">
    <property type="protein sequence ID" value="VDO21011.1"/>
    <property type="molecule type" value="Genomic_DNA"/>
</dbReference>
<evidence type="ECO:0000313" key="3">
    <source>
        <dbReference type="Proteomes" id="UP000050761"/>
    </source>
</evidence>